<dbReference type="Proteomes" id="UP000219947">
    <property type="component" value="Unassembled WGS sequence"/>
</dbReference>
<feature type="transmembrane region" description="Helical" evidence="1">
    <location>
        <begin position="134"/>
        <end position="152"/>
    </location>
</feature>
<keyword evidence="1" id="KW-0812">Transmembrane</keyword>
<evidence type="ECO:0000313" key="3">
    <source>
        <dbReference type="Proteomes" id="UP000219947"/>
    </source>
</evidence>
<comment type="caution">
    <text evidence="2">The sequence shown here is derived from an EMBL/GenBank/DDBJ whole genome shotgun (WGS) entry which is preliminary data.</text>
</comment>
<proteinExistence type="predicted"/>
<accession>A0A2A8D580</accession>
<gene>
    <name evidence="2" type="ORF">CRM92_09195</name>
</gene>
<keyword evidence="3" id="KW-1185">Reference proteome</keyword>
<dbReference type="EMBL" id="PDEV01000004">
    <property type="protein sequence ID" value="PEN15768.1"/>
    <property type="molecule type" value="Genomic_DNA"/>
</dbReference>
<dbReference type="AlphaFoldDB" id="A0A2A8D580"/>
<name>A0A2A8D580_9MICC</name>
<evidence type="ECO:0000313" key="2">
    <source>
        <dbReference type="EMBL" id="PEN15768.1"/>
    </source>
</evidence>
<keyword evidence="1" id="KW-1133">Transmembrane helix</keyword>
<dbReference type="RefSeq" id="WP_098043018.1">
    <property type="nucleotide sequence ID" value="NZ_PDEV01000004.1"/>
</dbReference>
<reference evidence="2" key="1">
    <citation type="submission" date="2017-10" db="EMBL/GenBank/DDBJ databases">
        <title>Kefir isolates.</title>
        <authorList>
            <person name="Kim Y."/>
            <person name="Blasche S."/>
        </authorList>
    </citation>
    <scope>NUCLEOTIDE SEQUENCE [LARGE SCALE GENOMIC DNA]</scope>
    <source>
        <strain evidence="2">OG2-2</strain>
    </source>
</reference>
<organism evidence="2 3">
    <name type="scientific">Rothia dentocariosa</name>
    <dbReference type="NCBI Taxonomy" id="2047"/>
    <lineage>
        <taxon>Bacteria</taxon>
        <taxon>Bacillati</taxon>
        <taxon>Actinomycetota</taxon>
        <taxon>Actinomycetes</taxon>
        <taxon>Micrococcales</taxon>
        <taxon>Micrococcaceae</taxon>
        <taxon>Rothia</taxon>
    </lineage>
</organism>
<protein>
    <submittedName>
        <fullName evidence="2">Uncharacterized protein</fullName>
    </submittedName>
</protein>
<evidence type="ECO:0000256" key="1">
    <source>
        <dbReference type="SAM" id="Phobius"/>
    </source>
</evidence>
<sequence>MTYSADPMPEGTPSYQPHMAAPNPGGLAAAFKEPKRPAFVFVFAIFTATVCPILRFVEYVLTSSYLSEAFKWHQSRTYVPAYGDMSLEQMKSGMFAQAQLNSTLTFHFISVLTSALLYILFGLVVNTGKNWGRILLTILASLGVLMSGMSALGQAYTMSNPEAPAFANAQGYLGALVAVYMLLFLANICLVVLVWMPPVNVYMRNSKAYWKAKKALEVGSKSYANRFEAQTESASEEQTKGTNS</sequence>
<feature type="transmembrane region" description="Helical" evidence="1">
    <location>
        <begin position="104"/>
        <end position="125"/>
    </location>
</feature>
<feature type="transmembrane region" description="Helical" evidence="1">
    <location>
        <begin position="38"/>
        <end position="57"/>
    </location>
</feature>
<feature type="transmembrane region" description="Helical" evidence="1">
    <location>
        <begin position="172"/>
        <end position="196"/>
    </location>
</feature>
<keyword evidence="1" id="KW-0472">Membrane</keyword>